<dbReference type="EMBL" id="SRHE01000492">
    <property type="protein sequence ID" value="TWW08821.1"/>
    <property type="molecule type" value="Genomic_DNA"/>
</dbReference>
<evidence type="ECO:0000256" key="5">
    <source>
        <dbReference type="RuleBase" id="RU003915"/>
    </source>
</evidence>
<evidence type="ECO:0000256" key="4">
    <source>
        <dbReference type="PROSITE-ProRule" id="PRU00277"/>
    </source>
</evidence>
<reference evidence="7 8" key="2">
    <citation type="submission" date="2019-08" db="EMBL/GenBank/DDBJ databases">
        <authorList>
            <person name="Henke P."/>
        </authorList>
    </citation>
    <scope>NUCLEOTIDE SEQUENCE [LARGE SCALE GENOMIC DNA]</scope>
    <source>
        <strain evidence="7">Phe10_nw2017</strain>
    </source>
</reference>
<dbReference type="Proteomes" id="UP000321083">
    <property type="component" value="Unassembled WGS sequence"/>
</dbReference>
<keyword evidence="8" id="KW-1185">Reference proteome</keyword>
<evidence type="ECO:0000313" key="7">
    <source>
        <dbReference type="EMBL" id="TWW08821.1"/>
    </source>
</evidence>
<comment type="catalytic activity">
    <reaction evidence="1 4 5">
        <text>[protein]-peptidylproline (omega=180) = [protein]-peptidylproline (omega=0)</text>
        <dbReference type="Rhea" id="RHEA:16237"/>
        <dbReference type="Rhea" id="RHEA-COMP:10747"/>
        <dbReference type="Rhea" id="RHEA-COMP:10748"/>
        <dbReference type="ChEBI" id="CHEBI:83833"/>
        <dbReference type="ChEBI" id="CHEBI:83834"/>
        <dbReference type="EC" id="5.2.1.8"/>
    </reaction>
</comment>
<name>A0A5C6M6Z9_9PLAN</name>
<dbReference type="Gene3D" id="3.10.50.40">
    <property type="match status" value="1"/>
</dbReference>
<reference evidence="7 8" key="1">
    <citation type="submission" date="2019-08" db="EMBL/GenBank/DDBJ databases">
        <title>100 year-old enigma solved: identification of Planctomyces bekefii, the type genus and species of the phylum Planctomycetes.</title>
        <authorList>
            <person name="Svetlana D.N."/>
            <person name="Overmann J."/>
        </authorList>
    </citation>
    <scope>NUCLEOTIDE SEQUENCE [LARGE SCALE GENOMIC DNA]</scope>
    <source>
        <strain evidence="7">Phe10_nw2017</strain>
    </source>
</reference>
<dbReference type="InterPro" id="IPR046357">
    <property type="entry name" value="PPIase_dom_sf"/>
</dbReference>
<dbReference type="PANTHER" id="PTHR45779:SF7">
    <property type="entry name" value="PEPTIDYLPROLYL ISOMERASE"/>
    <property type="match status" value="1"/>
</dbReference>
<evidence type="ECO:0000259" key="6">
    <source>
        <dbReference type="PROSITE" id="PS50059"/>
    </source>
</evidence>
<dbReference type="EC" id="5.2.1.8" evidence="5"/>
<dbReference type="PANTHER" id="PTHR45779">
    <property type="entry name" value="PEPTIDYLPROLYL ISOMERASE"/>
    <property type="match status" value="1"/>
</dbReference>
<dbReference type="InterPro" id="IPR001179">
    <property type="entry name" value="PPIase_FKBP_dom"/>
</dbReference>
<dbReference type="PROSITE" id="PS50059">
    <property type="entry name" value="FKBP_PPIASE"/>
    <property type="match status" value="1"/>
</dbReference>
<dbReference type="SUPFAM" id="SSF54534">
    <property type="entry name" value="FKBP-like"/>
    <property type="match status" value="1"/>
</dbReference>
<keyword evidence="3 4" id="KW-0413">Isomerase</keyword>
<evidence type="ECO:0000256" key="3">
    <source>
        <dbReference type="ARBA" id="ARBA00023235"/>
    </source>
</evidence>
<feature type="domain" description="PPIase FKBP-type" evidence="6">
    <location>
        <begin position="49"/>
        <end position="135"/>
    </location>
</feature>
<organism evidence="7 8">
    <name type="scientific">Planctomyces bekefii</name>
    <dbReference type="NCBI Taxonomy" id="1653850"/>
    <lineage>
        <taxon>Bacteria</taxon>
        <taxon>Pseudomonadati</taxon>
        <taxon>Planctomycetota</taxon>
        <taxon>Planctomycetia</taxon>
        <taxon>Planctomycetales</taxon>
        <taxon>Planctomycetaceae</taxon>
        <taxon>Planctomyces</taxon>
    </lineage>
</organism>
<keyword evidence="2 4" id="KW-0697">Rotamase</keyword>
<dbReference type="FunFam" id="3.10.50.40:FF:000006">
    <property type="entry name" value="Peptidyl-prolyl cis-trans isomerase"/>
    <property type="match status" value="1"/>
</dbReference>
<evidence type="ECO:0000256" key="2">
    <source>
        <dbReference type="ARBA" id="ARBA00023110"/>
    </source>
</evidence>
<protein>
    <recommendedName>
        <fullName evidence="5">Peptidyl-prolyl cis-trans isomerase</fullName>
        <ecNumber evidence="5">5.2.1.8</ecNumber>
    </recommendedName>
</protein>
<gene>
    <name evidence="7" type="ORF">E3A20_20510</name>
</gene>
<dbReference type="Pfam" id="PF00254">
    <property type="entry name" value="FKBP_C"/>
    <property type="match status" value="1"/>
</dbReference>
<dbReference type="AlphaFoldDB" id="A0A5C6M6Z9"/>
<evidence type="ECO:0000313" key="8">
    <source>
        <dbReference type="Proteomes" id="UP000321083"/>
    </source>
</evidence>
<dbReference type="GO" id="GO:0003755">
    <property type="term" value="F:peptidyl-prolyl cis-trans isomerase activity"/>
    <property type="evidence" value="ECO:0007669"/>
    <property type="project" value="UniProtKB-UniRule"/>
</dbReference>
<dbReference type="InterPro" id="IPR044609">
    <property type="entry name" value="FKBP2/11"/>
</dbReference>
<accession>A0A5C6M6Z9</accession>
<proteinExistence type="inferred from homology"/>
<comment type="caution">
    <text evidence="7">The sequence shown here is derived from an EMBL/GenBank/DDBJ whole genome shotgun (WGS) entry which is preliminary data.</text>
</comment>
<evidence type="ECO:0000256" key="1">
    <source>
        <dbReference type="ARBA" id="ARBA00000971"/>
    </source>
</evidence>
<sequence>MTAANPAFPALPNGAGAIDAGAPAAFTQTASGLKYRILREGAGVKPAASQSVEVHYHGWLDGGRVFDSSYQRGKTISFGLNQVIRGWTEGMQLVGEGGMIELEIPSDLGYGARGAGGVIPGNATLHFLVELMKVR</sequence>
<comment type="similarity">
    <text evidence="5">Belongs to the FKBP-type PPIase family.</text>
</comment>